<dbReference type="CDD" id="cd00093">
    <property type="entry name" value="HTH_XRE"/>
    <property type="match status" value="1"/>
</dbReference>
<protein>
    <submittedName>
        <fullName evidence="2">Transcriptional repressor DicA</fullName>
    </submittedName>
</protein>
<dbReference type="Gene3D" id="1.10.260.40">
    <property type="entry name" value="lambda repressor-like DNA-binding domains"/>
    <property type="match status" value="1"/>
</dbReference>
<feature type="domain" description="HTH cro/C1-type" evidence="1">
    <location>
        <begin position="5"/>
        <end position="60"/>
    </location>
</feature>
<dbReference type="RefSeq" id="WP_086043603.1">
    <property type="nucleotide sequence ID" value="NZ_CBCRZA010000009.1"/>
</dbReference>
<dbReference type="KEGG" id="mcak:MCCS_25320"/>
<evidence type="ECO:0000259" key="1">
    <source>
        <dbReference type="PROSITE" id="PS50943"/>
    </source>
</evidence>
<evidence type="ECO:0000313" key="3">
    <source>
        <dbReference type="Proteomes" id="UP000194154"/>
    </source>
</evidence>
<dbReference type="InterPro" id="IPR001387">
    <property type="entry name" value="Cro/C1-type_HTH"/>
</dbReference>
<dbReference type="EMBL" id="CP021059">
    <property type="protein sequence ID" value="ARQ08088.1"/>
    <property type="molecule type" value="Genomic_DNA"/>
</dbReference>
<dbReference type="GeneID" id="35296594"/>
<keyword evidence="3" id="KW-1185">Reference proteome</keyword>
<dbReference type="GO" id="GO:0003677">
    <property type="term" value="F:DNA binding"/>
    <property type="evidence" value="ECO:0007669"/>
    <property type="project" value="InterPro"/>
</dbReference>
<dbReference type="SUPFAM" id="SSF47413">
    <property type="entry name" value="lambda repressor-like DNA-binding domains"/>
    <property type="match status" value="1"/>
</dbReference>
<dbReference type="STRING" id="1855823.MCCS_25320"/>
<sequence>MREHLKNRRKELGLTLEQVGQSVGVGKSTIRRWENGLINNIGSDKILLLAKALKVSPSFILGDNDNHDPIIVFDDRELIDKLLKENLPAYTQELSEITYEASSMKNTNQKLLLRIIEAIKHNQED</sequence>
<dbReference type="Proteomes" id="UP000194154">
    <property type="component" value="Chromosome"/>
</dbReference>
<dbReference type="AlphaFoldDB" id="A0A1W7AES3"/>
<dbReference type="Pfam" id="PF01381">
    <property type="entry name" value="HTH_3"/>
    <property type="match status" value="1"/>
</dbReference>
<name>A0A1W7AES3_9STAP</name>
<gene>
    <name evidence="2" type="ORF">MCCS_25320</name>
</gene>
<dbReference type="PROSITE" id="PS50943">
    <property type="entry name" value="HTH_CROC1"/>
    <property type="match status" value="1"/>
</dbReference>
<dbReference type="SMART" id="SM00530">
    <property type="entry name" value="HTH_XRE"/>
    <property type="match status" value="1"/>
</dbReference>
<accession>A0A1W7AES3</accession>
<proteinExistence type="predicted"/>
<organism evidence="2 3">
    <name type="scientific">Macrococcoides canis</name>
    <dbReference type="NCBI Taxonomy" id="1855823"/>
    <lineage>
        <taxon>Bacteria</taxon>
        <taxon>Bacillati</taxon>
        <taxon>Bacillota</taxon>
        <taxon>Bacilli</taxon>
        <taxon>Bacillales</taxon>
        <taxon>Staphylococcaceae</taxon>
        <taxon>Macrococcoides</taxon>
    </lineage>
</organism>
<dbReference type="InterPro" id="IPR010982">
    <property type="entry name" value="Lambda_DNA-bd_dom_sf"/>
</dbReference>
<reference evidence="2 3" key="1">
    <citation type="journal article" date="2017" name="Int. J. Syst. Evol. Microbiol.">
        <title>Macrococcus canis sp. nov., a skin bacterium associated with infections in dogs.</title>
        <authorList>
            <person name="Gobeli Brawand S."/>
            <person name="Cotting K."/>
            <person name="Gomez-Sanz E."/>
            <person name="Collaud A."/>
            <person name="Thomann A."/>
            <person name="Brodard I."/>
            <person name="Rodriguez-Campos S."/>
            <person name="Strauss C."/>
            <person name="Perreten V."/>
        </authorList>
    </citation>
    <scope>NUCLEOTIDE SEQUENCE [LARGE SCALE GENOMIC DNA]</scope>
    <source>
        <strain evidence="2 3">KM45013</strain>
    </source>
</reference>
<dbReference type="OrthoDB" id="194368at2"/>
<evidence type="ECO:0000313" key="2">
    <source>
        <dbReference type="EMBL" id="ARQ08088.1"/>
    </source>
</evidence>